<dbReference type="CDD" id="cd17535">
    <property type="entry name" value="REC_NarL-like"/>
    <property type="match status" value="1"/>
</dbReference>
<feature type="domain" description="OmpR/PhoB-type" evidence="9">
    <location>
        <begin position="132"/>
        <end position="224"/>
    </location>
</feature>
<protein>
    <submittedName>
        <fullName evidence="10">Response regulator transcription factor</fullName>
    </submittedName>
</protein>
<dbReference type="Gene3D" id="3.40.50.2300">
    <property type="match status" value="1"/>
</dbReference>
<sequence>MRQLAKKVKNLSVLLVEDDDEIRKRIANTMSFYFKDVFEANCGEDGYEIFVEEKPDLCILDIEMKNGNGIELVKKIRKIVPESPVIMLSAYSKEEYLLELINDNISYYILKPATNEKLLKAISSALFKENGEKILLAEDLYLNLETNELTYEDDIIALRKKEKHFLKLLHENKNKIVTYDMIQEYIWVDKFMTQNALKLFIRDLRKKLPVDIINNIVNEGYKIK</sequence>
<dbReference type="PANTHER" id="PTHR48111:SF1">
    <property type="entry name" value="TWO-COMPONENT RESPONSE REGULATOR ORR33"/>
    <property type="match status" value="1"/>
</dbReference>
<feature type="DNA-binding region" description="OmpR/PhoB-type" evidence="7">
    <location>
        <begin position="132"/>
        <end position="224"/>
    </location>
</feature>
<dbReference type="SUPFAM" id="SSF52172">
    <property type="entry name" value="CheY-like"/>
    <property type="match status" value="1"/>
</dbReference>
<name>A0ABY5E5I3_9BACT</name>
<dbReference type="InterPro" id="IPR011006">
    <property type="entry name" value="CheY-like_superfamily"/>
</dbReference>
<dbReference type="InterPro" id="IPR058245">
    <property type="entry name" value="NreC/VraR/RcsB-like_REC"/>
</dbReference>
<evidence type="ECO:0000259" key="9">
    <source>
        <dbReference type="PROSITE" id="PS51755"/>
    </source>
</evidence>
<keyword evidence="4 7" id="KW-0238">DNA-binding</keyword>
<dbReference type="EMBL" id="CP100595">
    <property type="protein sequence ID" value="UTJ06318.1"/>
    <property type="molecule type" value="Genomic_DNA"/>
</dbReference>
<dbReference type="RefSeq" id="WP_254576498.1">
    <property type="nucleotide sequence ID" value="NZ_CP100595.1"/>
</dbReference>
<dbReference type="PROSITE" id="PS51755">
    <property type="entry name" value="OMPR_PHOB"/>
    <property type="match status" value="1"/>
</dbReference>
<dbReference type="SMART" id="SM00448">
    <property type="entry name" value="REC"/>
    <property type="match status" value="1"/>
</dbReference>
<reference evidence="10" key="1">
    <citation type="submission" date="2022-07" db="EMBL/GenBank/DDBJ databases">
        <title>Arcobacter roscoffensis sp. nov., a marine bacterium isolated from coastal seawater collected from Roscoff, France.</title>
        <authorList>
            <person name="Pascual J."/>
            <person name="Lepeaux C."/>
            <person name="Methner A."/>
            <person name="Overmann J."/>
        </authorList>
    </citation>
    <scope>NUCLEOTIDE SEQUENCE</scope>
    <source>
        <strain evidence="10">ARW1-2F2</strain>
    </source>
</reference>
<evidence type="ECO:0000256" key="5">
    <source>
        <dbReference type="ARBA" id="ARBA00023163"/>
    </source>
</evidence>
<accession>A0ABY5E5I3</accession>
<dbReference type="InterPro" id="IPR039420">
    <property type="entry name" value="WalR-like"/>
</dbReference>
<organism evidence="10 11">
    <name type="scientific">Arcobacter roscoffensis</name>
    <dbReference type="NCBI Taxonomy" id="2961520"/>
    <lineage>
        <taxon>Bacteria</taxon>
        <taxon>Pseudomonadati</taxon>
        <taxon>Campylobacterota</taxon>
        <taxon>Epsilonproteobacteria</taxon>
        <taxon>Campylobacterales</taxon>
        <taxon>Arcobacteraceae</taxon>
        <taxon>Arcobacter</taxon>
    </lineage>
</organism>
<feature type="domain" description="Response regulatory" evidence="8">
    <location>
        <begin position="12"/>
        <end position="126"/>
    </location>
</feature>
<dbReference type="InterPro" id="IPR001789">
    <property type="entry name" value="Sig_transdc_resp-reg_receiver"/>
</dbReference>
<keyword evidence="2" id="KW-0902">Two-component regulatory system</keyword>
<dbReference type="InterPro" id="IPR036388">
    <property type="entry name" value="WH-like_DNA-bd_sf"/>
</dbReference>
<dbReference type="PROSITE" id="PS50110">
    <property type="entry name" value="RESPONSE_REGULATORY"/>
    <property type="match status" value="1"/>
</dbReference>
<evidence type="ECO:0000313" key="10">
    <source>
        <dbReference type="EMBL" id="UTJ06318.1"/>
    </source>
</evidence>
<gene>
    <name evidence="10" type="ORF">NJU99_13865</name>
</gene>
<evidence type="ECO:0000259" key="8">
    <source>
        <dbReference type="PROSITE" id="PS50110"/>
    </source>
</evidence>
<evidence type="ECO:0000313" key="11">
    <source>
        <dbReference type="Proteomes" id="UP001060012"/>
    </source>
</evidence>
<dbReference type="Pfam" id="PF00072">
    <property type="entry name" value="Response_reg"/>
    <property type="match status" value="1"/>
</dbReference>
<evidence type="ECO:0000256" key="1">
    <source>
        <dbReference type="ARBA" id="ARBA00022553"/>
    </source>
</evidence>
<dbReference type="PANTHER" id="PTHR48111">
    <property type="entry name" value="REGULATOR OF RPOS"/>
    <property type="match status" value="1"/>
</dbReference>
<dbReference type="InterPro" id="IPR001867">
    <property type="entry name" value="OmpR/PhoB-type_DNA-bd"/>
</dbReference>
<dbReference type="Gene3D" id="1.10.10.10">
    <property type="entry name" value="Winged helix-like DNA-binding domain superfamily/Winged helix DNA-binding domain"/>
    <property type="match status" value="1"/>
</dbReference>
<dbReference type="SMART" id="SM00862">
    <property type="entry name" value="Trans_reg_C"/>
    <property type="match status" value="1"/>
</dbReference>
<keyword evidence="5" id="KW-0804">Transcription</keyword>
<keyword evidence="11" id="KW-1185">Reference proteome</keyword>
<evidence type="ECO:0000256" key="6">
    <source>
        <dbReference type="PROSITE-ProRule" id="PRU00169"/>
    </source>
</evidence>
<evidence type="ECO:0000256" key="2">
    <source>
        <dbReference type="ARBA" id="ARBA00023012"/>
    </source>
</evidence>
<keyword evidence="1 6" id="KW-0597">Phosphoprotein</keyword>
<evidence type="ECO:0000256" key="4">
    <source>
        <dbReference type="ARBA" id="ARBA00023125"/>
    </source>
</evidence>
<proteinExistence type="predicted"/>
<keyword evidence="3" id="KW-0805">Transcription regulation</keyword>
<evidence type="ECO:0000256" key="7">
    <source>
        <dbReference type="PROSITE-ProRule" id="PRU01091"/>
    </source>
</evidence>
<dbReference type="Proteomes" id="UP001060012">
    <property type="component" value="Chromosome"/>
</dbReference>
<evidence type="ECO:0000256" key="3">
    <source>
        <dbReference type="ARBA" id="ARBA00023015"/>
    </source>
</evidence>
<dbReference type="Pfam" id="PF00486">
    <property type="entry name" value="Trans_reg_C"/>
    <property type="match status" value="1"/>
</dbReference>
<feature type="modified residue" description="4-aspartylphosphate" evidence="6">
    <location>
        <position position="61"/>
    </location>
</feature>